<sequence>MNLLHLFLAFLAFLSITSGVVIEEPPEDALEEMGYGVDNAGTEWKVRRNGMVVDKFTIDTFLRQITIKDAWNELDTKPRLKMREIMALVWARAGMPLSQLSAVRVERIDNDETKDAIAAARLKTGFKVTEDLIVTPGEKGWAELTDSPFYLSVAKLCQEQTELRGKGVESMSVPAGTEGRLDTMLINID</sequence>
<reference evidence="2 3" key="1">
    <citation type="submission" date="2019-12" db="EMBL/GenBank/DDBJ databases">
        <title>A genome sequence resource for the geographically widespread anthracnose pathogen Colletotrichum asianum.</title>
        <authorList>
            <person name="Meng Y."/>
        </authorList>
    </citation>
    <scope>NUCLEOTIDE SEQUENCE [LARGE SCALE GENOMIC DNA]</scope>
    <source>
        <strain evidence="2 3">ICMP 18580</strain>
    </source>
</reference>
<organism evidence="2 3">
    <name type="scientific">Colletotrichum asianum</name>
    <dbReference type="NCBI Taxonomy" id="702518"/>
    <lineage>
        <taxon>Eukaryota</taxon>
        <taxon>Fungi</taxon>
        <taxon>Dikarya</taxon>
        <taxon>Ascomycota</taxon>
        <taxon>Pezizomycotina</taxon>
        <taxon>Sordariomycetes</taxon>
        <taxon>Hypocreomycetidae</taxon>
        <taxon>Glomerellales</taxon>
        <taxon>Glomerellaceae</taxon>
        <taxon>Colletotrichum</taxon>
        <taxon>Colletotrichum gloeosporioides species complex</taxon>
    </lineage>
</organism>
<evidence type="ECO:0000313" key="2">
    <source>
        <dbReference type="EMBL" id="KAF0331218.1"/>
    </source>
</evidence>
<dbReference type="EMBL" id="WOWK01000004">
    <property type="protein sequence ID" value="KAF0331218.1"/>
    <property type="molecule type" value="Genomic_DNA"/>
</dbReference>
<proteinExistence type="predicted"/>
<feature type="chain" id="PRO_5034392869" evidence="1">
    <location>
        <begin position="20"/>
        <end position="189"/>
    </location>
</feature>
<protein>
    <submittedName>
        <fullName evidence="2">Uncharacterized protein</fullName>
    </submittedName>
</protein>
<comment type="caution">
    <text evidence="2">The sequence shown here is derived from an EMBL/GenBank/DDBJ whole genome shotgun (WGS) entry which is preliminary data.</text>
</comment>
<keyword evidence="3" id="KW-1185">Reference proteome</keyword>
<evidence type="ECO:0000313" key="3">
    <source>
        <dbReference type="Proteomes" id="UP000434172"/>
    </source>
</evidence>
<keyword evidence="1" id="KW-0732">Signal</keyword>
<evidence type="ECO:0000256" key="1">
    <source>
        <dbReference type="SAM" id="SignalP"/>
    </source>
</evidence>
<dbReference type="Proteomes" id="UP000434172">
    <property type="component" value="Unassembled WGS sequence"/>
</dbReference>
<gene>
    <name evidence="2" type="ORF">GQ607_001526</name>
</gene>
<dbReference type="AlphaFoldDB" id="A0A8H3WUH3"/>
<name>A0A8H3WUH3_9PEZI</name>
<dbReference type="OrthoDB" id="4811493at2759"/>
<feature type="signal peptide" evidence="1">
    <location>
        <begin position="1"/>
        <end position="19"/>
    </location>
</feature>
<accession>A0A8H3WUH3</accession>